<feature type="transmembrane region" description="Helical" evidence="1">
    <location>
        <begin position="35"/>
        <end position="55"/>
    </location>
</feature>
<sequence length="87" mass="9614">MKGEYLQYFGGLLLVAGLIVSITIAVDAESVLTGVYIAMWSSIAGMFFIGFGELLRSILLIEHRIAGPRPRFDPLTGQYVDTPRDKH</sequence>
<evidence type="ECO:0000313" key="3">
    <source>
        <dbReference type="Proteomes" id="UP000186058"/>
    </source>
</evidence>
<evidence type="ECO:0000256" key="1">
    <source>
        <dbReference type="SAM" id="Phobius"/>
    </source>
</evidence>
<dbReference type="Proteomes" id="UP000186058">
    <property type="component" value="Unassembled WGS sequence"/>
</dbReference>
<proteinExistence type="predicted"/>
<protein>
    <submittedName>
        <fullName evidence="2">Uncharacterized protein</fullName>
    </submittedName>
</protein>
<name>A0ABX3EES4_9BACL</name>
<gene>
    <name evidence="2" type="ORF">A3844_28965</name>
</gene>
<dbReference type="EMBL" id="LVWI01000096">
    <property type="protein sequence ID" value="OKP78747.1"/>
    <property type="molecule type" value="Genomic_DNA"/>
</dbReference>
<accession>A0ABX3EES4</accession>
<comment type="caution">
    <text evidence="2">The sequence shown here is derived from an EMBL/GenBank/DDBJ whole genome shotgun (WGS) entry which is preliminary data.</text>
</comment>
<keyword evidence="3" id="KW-1185">Reference proteome</keyword>
<evidence type="ECO:0000313" key="2">
    <source>
        <dbReference type="EMBL" id="OKP78747.1"/>
    </source>
</evidence>
<keyword evidence="1" id="KW-1133">Transmembrane helix</keyword>
<keyword evidence="1" id="KW-0472">Membrane</keyword>
<keyword evidence="1" id="KW-0812">Transmembrane</keyword>
<dbReference type="RefSeq" id="WP_074109370.1">
    <property type="nucleotide sequence ID" value="NZ_LVWI01000096.1"/>
</dbReference>
<reference evidence="2 3" key="1">
    <citation type="submission" date="2016-03" db="EMBL/GenBank/DDBJ databases">
        <authorList>
            <person name="Sant'Anna F.H."/>
            <person name="Ambrosini A."/>
            <person name="Souza R."/>
            <person name="Bach E."/>
            <person name="Fernandes G."/>
            <person name="Balsanelli E."/>
            <person name="Baura V.A."/>
            <person name="Souza E.M."/>
            <person name="Passaglia L."/>
        </authorList>
    </citation>
    <scope>NUCLEOTIDE SEQUENCE [LARGE SCALE GENOMIC DNA]</scope>
    <source>
        <strain evidence="2 3">P26E</strain>
    </source>
</reference>
<organism evidence="2 3">
    <name type="scientific">Paenibacillus helianthi</name>
    <dbReference type="NCBI Taxonomy" id="1349432"/>
    <lineage>
        <taxon>Bacteria</taxon>
        <taxon>Bacillati</taxon>
        <taxon>Bacillota</taxon>
        <taxon>Bacilli</taxon>
        <taxon>Bacillales</taxon>
        <taxon>Paenibacillaceae</taxon>
        <taxon>Paenibacillus</taxon>
    </lineage>
</organism>